<keyword evidence="2" id="KW-1185">Reference proteome</keyword>
<organism evidence="1 2">
    <name type="scientific">Archangium minus</name>
    <dbReference type="NCBI Taxonomy" id="83450"/>
    <lineage>
        <taxon>Bacteria</taxon>
        <taxon>Pseudomonadati</taxon>
        <taxon>Myxococcota</taxon>
        <taxon>Myxococcia</taxon>
        <taxon>Myxococcales</taxon>
        <taxon>Cystobacterineae</taxon>
        <taxon>Archangiaceae</taxon>
        <taxon>Archangium</taxon>
    </lineage>
</organism>
<dbReference type="EMBL" id="CP043494">
    <property type="protein sequence ID" value="WNG48261.1"/>
    <property type="molecule type" value="Genomic_DNA"/>
</dbReference>
<name>A0ABY9WYP1_9BACT</name>
<reference evidence="1 2" key="1">
    <citation type="submission" date="2019-08" db="EMBL/GenBank/DDBJ databases">
        <title>Archangium and Cystobacter genomes.</title>
        <authorList>
            <person name="Chen I.-C.K."/>
            <person name="Wielgoss S."/>
        </authorList>
    </citation>
    <scope>NUCLEOTIDE SEQUENCE [LARGE SCALE GENOMIC DNA]</scope>
    <source>
        <strain evidence="1 2">Cbm 6</strain>
    </source>
</reference>
<evidence type="ECO:0000313" key="1">
    <source>
        <dbReference type="EMBL" id="WNG48261.1"/>
    </source>
</evidence>
<accession>A0ABY9WYP1</accession>
<protein>
    <submittedName>
        <fullName evidence="1">Uncharacterized protein</fullName>
    </submittedName>
</protein>
<dbReference type="Proteomes" id="UP001611383">
    <property type="component" value="Chromosome"/>
</dbReference>
<sequence length="238" mass="27838">MLRYLLATQGRKRLLETYGLRRQMKSSALTGDPDHVFELYYAEDPKRLRWNSHPPEKLDETIYGMMQEEDAAQYQALQKIIDAEKLSAIEVLDRARPTIPHVRALVQMPYLLKHKSQEEVARGLATAPYLLNDICVLKDEDGEDLESRLSRFSDYVSDIIPTFAQSGFSLLAAGRFTDHPDWILNIWQLEDLEQHRELMLRLADNRVYSEIDKMCNQDQHLCRNVSRFYQHHPFLMTA</sequence>
<gene>
    <name evidence="1" type="ORF">F0U60_32145</name>
</gene>
<dbReference type="RefSeq" id="WP_395805562.1">
    <property type="nucleotide sequence ID" value="NZ_CP043494.1"/>
</dbReference>
<proteinExistence type="predicted"/>
<evidence type="ECO:0000313" key="2">
    <source>
        <dbReference type="Proteomes" id="UP001611383"/>
    </source>
</evidence>